<reference evidence="2" key="1">
    <citation type="journal article" date="2023" name="PhytoFront">
        <title>Draft Genome Resources of Seven Strains of Tilletia horrida, Causal Agent of Kernel Smut of Rice.</title>
        <authorList>
            <person name="Khanal S."/>
            <person name="Antony Babu S."/>
            <person name="Zhou X.G."/>
        </authorList>
    </citation>
    <scope>NUCLEOTIDE SEQUENCE</scope>
    <source>
        <strain evidence="2">TX6</strain>
    </source>
</reference>
<dbReference type="EMBL" id="JAPDMZ010000030">
    <property type="protein sequence ID" value="KAK0555130.1"/>
    <property type="molecule type" value="Genomic_DNA"/>
</dbReference>
<dbReference type="Proteomes" id="UP001176517">
    <property type="component" value="Unassembled WGS sequence"/>
</dbReference>
<dbReference type="AlphaFoldDB" id="A0AAN6GSH8"/>
<evidence type="ECO:0000313" key="3">
    <source>
        <dbReference type="Proteomes" id="UP001176517"/>
    </source>
</evidence>
<name>A0AAN6GSH8_9BASI</name>
<proteinExistence type="predicted"/>
<evidence type="ECO:0000256" key="1">
    <source>
        <dbReference type="SAM" id="MobiDB-lite"/>
    </source>
</evidence>
<comment type="caution">
    <text evidence="2">The sequence shown here is derived from an EMBL/GenBank/DDBJ whole genome shotgun (WGS) entry which is preliminary data.</text>
</comment>
<feature type="region of interest" description="Disordered" evidence="1">
    <location>
        <begin position="38"/>
        <end position="77"/>
    </location>
</feature>
<feature type="compositionally biased region" description="Polar residues" evidence="1">
    <location>
        <begin position="41"/>
        <end position="51"/>
    </location>
</feature>
<gene>
    <name evidence="2" type="ORF">OC846_001811</name>
</gene>
<evidence type="ECO:0000313" key="2">
    <source>
        <dbReference type="EMBL" id="KAK0555130.1"/>
    </source>
</evidence>
<organism evidence="2 3">
    <name type="scientific">Tilletia horrida</name>
    <dbReference type="NCBI Taxonomy" id="155126"/>
    <lineage>
        <taxon>Eukaryota</taxon>
        <taxon>Fungi</taxon>
        <taxon>Dikarya</taxon>
        <taxon>Basidiomycota</taxon>
        <taxon>Ustilaginomycotina</taxon>
        <taxon>Exobasidiomycetes</taxon>
        <taxon>Tilletiales</taxon>
        <taxon>Tilletiaceae</taxon>
        <taxon>Tilletia</taxon>
    </lineage>
</organism>
<sequence length="420" mass="43407">MARLRNLGQSRAASAIIKAAAIVVVLLGLAAAVTVGASPSPVESGSGLQTQMHRRQSPSPSVTSASSEPGSLSSTVVLDNSTSSTTVLLTAAPDSSATTTLPLNFTSTVNATTTATPTSTSMLPTSTPLPSPTMPAGILSNFSSSNPKQKIDFLNPLLDGGFMTTILPMPNAPNLPFGEPINAIISARSSPSVVNVEGFLRWATSVNMGVSCLGQTNGSAQLANLGDGRGNVTQGNDGTGANGVLRWNYGDPYLGTCRESVIGGNHLRWFPQAQTGAYFLAASVELTAAQGHMIALNGYNNGRDEVVGNATNPNGTEWAGYRFNTTVEWIPAGVLLNATSEGINHPDVALPGQPSQDGRVALLTITQIGSPDSSAASPRWGRRPHSSSKDRRTWATLLSPHTVTLILLPALLVAATASSL</sequence>
<feature type="region of interest" description="Disordered" evidence="1">
    <location>
        <begin position="370"/>
        <end position="392"/>
    </location>
</feature>
<protein>
    <submittedName>
        <fullName evidence="2">Uncharacterized protein</fullName>
    </submittedName>
</protein>
<accession>A0AAN6GSH8</accession>
<feature type="compositionally biased region" description="Low complexity" evidence="1">
    <location>
        <begin position="57"/>
        <end position="77"/>
    </location>
</feature>
<keyword evidence="3" id="KW-1185">Reference proteome</keyword>